<dbReference type="SUPFAM" id="SSF54236">
    <property type="entry name" value="Ubiquitin-like"/>
    <property type="match status" value="1"/>
</dbReference>
<dbReference type="InterPro" id="IPR000626">
    <property type="entry name" value="Ubiquitin-like_dom"/>
</dbReference>
<gene>
    <name evidence="2" type="ORF">F8M41_002459</name>
</gene>
<sequence>MSTSYNINLINAAFTALMGGTHEFVSEKEFLNKQARGETVNTTVDLQSLHQINLVGSNQKVVINNRQVGLYSPHQRNDTIYFVKEKIQDKEGIPPDQLRLICDGKQLENDRTLSDYNIKTEKTLHMVLRHRGGGHIGKTFMRGYIKYKRPCGWKRLALKVTGKYDNGDDKWLVNCEDAYDLSKGKRFLYGHGIYSTPDIHIAERYAPEFEFEGIKYLTVLQNRVNPDSLQRFPVGDGEYWVSEKGEDVRVYGICLKKKR</sequence>
<name>A0A8H4ESE3_GIGMA</name>
<dbReference type="EMBL" id="WTPW01000122">
    <property type="protein sequence ID" value="KAF0544995.1"/>
    <property type="molecule type" value="Genomic_DNA"/>
</dbReference>
<dbReference type="PRINTS" id="PR00348">
    <property type="entry name" value="UBIQUITIN"/>
</dbReference>
<dbReference type="SMART" id="SM00213">
    <property type="entry name" value="UBQ"/>
    <property type="match status" value="1"/>
</dbReference>
<dbReference type="InterPro" id="IPR019956">
    <property type="entry name" value="Ubiquitin_dom"/>
</dbReference>
<dbReference type="PROSITE" id="PS50053">
    <property type="entry name" value="UBIQUITIN_2"/>
    <property type="match status" value="1"/>
</dbReference>
<accession>A0A8H4ESE3</accession>
<evidence type="ECO:0000313" key="2">
    <source>
        <dbReference type="EMBL" id="KAF0544995.1"/>
    </source>
</evidence>
<dbReference type="Proteomes" id="UP000439903">
    <property type="component" value="Unassembled WGS sequence"/>
</dbReference>
<proteinExistence type="predicted"/>
<dbReference type="AlphaFoldDB" id="A0A8H4ESE3"/>
<reference evidence="2 3" key="1">
    <citation type="journal article" date="2019" name="Environ. Microbiol.">
        <title>At the nexus of three kingdoms: the genome of the mycorrhizal fungus Gigaspora margarita provides insights into plant, endobacterial and fungal interactions.</title>
        <authorList>
            <person name="Venice F."/>
            <person name="Ghignone S."/>
            <person name="Salvioli di Fossalunga A."/>
            <person name="Amselem J."/>
            <person name="Novero M."/>
            <person name="Xianan X."/>
            <person name="Sedzielewska Toro K."/>
            <person name="Morin E."/>
            <person name="Lipzen A."/>
            <person name="Grigoriev I.V."/>
            <person name="Henrissat B."/>
            <person name="Martin F.M."/>
            <person name="Bonfante P."/>
        </authorList>
    </citation>
    <scope>NUCLEOTIDE SEQUENCE [LARGE SCALE GENOMIC DNA]</scope>
    <source>
        <strain evidence="2 3">BEG34</strain>
    </source>
</reference>
<dbReference type="Pfam" id="PF00240">
    <property type="entry name" value="ubiquitin"/>
    <property type="match status" value="1"/>
</dbReference>
<comment type="caution">
    <text evidence="2">The sequence shown here is derived from an EMBL/GenBank/DDBJ whole genome shotgun (WGS) entry which is preliminary data.</text>
</comment>
<feature type="domain" description="Ubiquitin-like" evidence="1">
    <location>
        <begin position="77"/>
        <end position="133"/>
    </location>
</feature>
<dbReference type="InterPro" id="IPR029071">
    <property type="entry name" value="Ubiquitin-like_domsf"/>
</dbReference>
<dbReference type="PANTHER" id="PTHR36649:SF28">
    <property type="entry name" value="UBIQUITIN-LIKE DOMAIN-CONTAINING PROTEIN"/>
    <property type="match status" value="1"/>
</dbReference>
<dbReference type="OrthoDB" id="428577at2759"/>
<dbReference type="Gene3D" id="3.10.20.90">
    <property type="entry name" value="Phosphatidylinositol 3-kinase Catalytic Subunit, Chain A, domain 1"/>
    <property type="match status" value="1"/>
</dbReference>
<keyword evidence="3" id="KW-1185">Reference proteome</keyword>
<evidence type="ECO:0000259" key="1">
    <source>
        <dbReference type="PROSITE" id="PS50053"/>
    </source>
</evidence>
<organism evidence="2 3">
    <name type="scientific">Gigaspora margarita</name>
    <dbReference type="NCBI Taxonomy" id="4874"/>
    <lineage>
        <taxon>Eukaryota</taxon>
        <taxon>Fungi</taxon>
        <taxon>Fungi incertae sedis</taxon>
        <taxon>Mucoromycota</taxon>
        <taxon>Glomeromycotina</taxon>
        <taxon>Glomeromycetes</taxon>
        <taxon>Diversisporales</taxon>
        <taxon>Gigasporaceae</taxon>
        <taxon>Gigaspora</taxon>
    </lineage>
</organism>
<dbReference type="PANTHER" id="PTHR36649">
    <property type="entry name" value="UBIQUITIN-LIKE DOMAIN-CONTAINING PROTEIN"/>
    <property type="match status" value="1"/>
</dbReference>
<protein>
    <submittedName>
        <fullName evidence="2">Ubiquitin-domain-containing protein</fullName>
    </submittedName>
</protein>
<evidence type="ECO:0000313" key="3">
    <source>
        <dbReference type="Proteomes" id="UP000439903"/>
    </source>
</evidence>